<feature type="region of interest" description="Disordered" evidence="1">
    <location>
        <begin position="30"/>
        <end position="104"/>
    </location>
</feature>
<organism evidence="2 3">
    <name type="scientific">Morella rubra</name>
    <name type="common">Chinese bayberry</name>
    <dbReference type="NCBI Taxonomy" id="262757"/>
    <lineage>
        <taxon>Eukaryota</taxon>
        <taxon>Viridiplantae</taxon>
        <taxon>Streptophyta</taxon>
        <taxon>Embryophyta</taxon>
        <taxon>Tracheophyta</taxon>
        <taxon>Spermatophyta</taxon>
        <taxon>Magnoliopsida</taxon>
        <taxon>eudicotyledons</taxon>
        <taxon>Gunneridae</taxon>
        <taxon>Pentapetalae</taxon>
        <taxon>rosids</taxon>
        <taxon>fabids</taxon>
        <taxon>Fagales</taxon>
        <taxon>Myricaceae</taxon>
        <taxon>Morella</taxon>
    </lineage>
</organism>
<feature type="compositionally biased region" description="Low complexity" evidence="1">
    <location>
        <begin position="48"/>
        <end position="59"/>
    </location>
</feature>
<reference evidence="2 3" key="1">
    <citation type="journal article" date="2019" name="Plant Biotechnol. J.">
        <title>The red bayberry genome and genetic basis of sex determination.</title>
        <authorList>
            <person name="Jia H.M."/>
            <person name="Jia H.J."/>
            <person name="Cai Q.L."/>
            <person name="Wang Y."/>
            <person name="Zhao H.B."/>
            <person name="Yang W.F."/>
            <person name="Wang G.Y."/>
            <person name="Li Y.H."/>
            <person name="Zhan D.L."/>
            <person name="Shen Y.T."/>
            <person name="Niu Q.F."/>
            <person name="Chang L."/>
            <person name="Qiu J."/>
            <person name="Zhao L."/>
            <person name="Xie H.B."/>
            <person name="Fu W.Y."/>
            <person name="Jin J."/>
            <person name="Li X.W."/>
            <person name="Jiao Y."/>
            <person name="Zhou C.C."/>
            <person name="Tu T."/>
            <person name="Chai C.Y."/>
            <person name="Gao J.L."/>
            <person name="Fan L.J."/>
            <person name="van de Weg E."/>
            <person name="Wang J.Y."/>
            <person name="Gao Z.S."/>
        </authorList>
    </citation>
    <scope>NUCLEOTIDE SEQUENCE [LARGE SCALE GENOMIC DNA]</scope>
    <source>
        <tissue evidence="2">Leaves</tissue>
    </source>
</reference>
<gene>
    <name evidence="2" type="ORF">CJ030_MR2G001910</name>
</gene>
<evidence type="ECO:0000313" key="3">
    <source>
        <dbReference type="Proteomes" id="UP000516437"/>
    </source>
</evidence>
<sequence length="261" mass="29255">MKCGREFPSITSRLLYGSLTPLTMSPIPSLSLNAPSPRPNASMSQGTPACPSSCASPFASKRERGRTRRVDLEKSLGSGTTSTFTTLVKGRKDGDRDNDDGMSNALQPDACVFQEVPSKKAALLKPTLIPQKNSGRSYAICSLAKHLCEQNKKNRSKLTVNHAAGSRLFQRTRACMKNQDNGEINPSRDERMDAFQRQCDLEGKTYTEIEHQLAKARDEIEAMRAREKVLQEFAKKQAEMEATLWDHRKEQWAKQEHIQLE</sequence>
<name>A0A6A1WCW9_9ROSI</name>
<comment type="caution">
    <text evidence="2">The sequence shown here is derived from an EMBL/GenBank/DDBJ whole genome shotgun (WGS) entry which is preliminary data.</text>
</comment>
<dbReference type="Proteomes" id="UP000516437">
    <property type="component" value="Chromosome 2"/>
</dbReference>
<protein>
    <submittedName>
        <fullName evidence="2">Uncharacterized protein</fullName>
    </submittedName>
</protein>
<dbReference type="OrthoDB" id="1921870at2759"/>
<evidence type="ECO:0000313" key="2">
    <source>
        <dbReference type="EMBL" id="KAB1223031.1"/>
    </source>
</evidence>
<dbReference type="EMBL" id="RXIC02000020">
    <property type="protein sequence ID" value="KAB1223031.1"/>
    <property type="molecule type" value="Genomic_DNA"/>
</dbReference>
<dbReference type="AlphaFoldDB" id="A0A6A1WCW9"/>
<evidence type="ECO:0000256" key="1">
    <source>
        <dbReference type="SAM" id="MobiDB-lite"/>
    </source>
</evidence>
<feature type="compositionally biased region" description="Low complexity" evidence="1">
    <location>
        <begin position="75"/>
        <end position="87"/>
    </location>
</feature>
<feature type="compositionally biased region" description="Polar residues" evidence="1">
    <location>
        <begin position="30"/>
        <end position="47"/>
    </location>
</feature>
<proteinExistence type="predicted"/>
<accession>A0A6A1WCW9</accession>
<keyword evidence="3" id="KW-1185">Reference proteome</keyword>